<keyword evidence="1" id="KW-0812">Transmembrane</keyword>
<accession>F0ZRD1</accession>
<dbReference type="RefSeq" id="XP_003289968.1">
    <property type="nucleotide sequence ID" value="XM_003289920.1"/>
</dbReference>
<sequence>MKLNKKLINYCVFFFILGVYIVLGDSGICEVRSSVGLGGKCKFYDFKCDYTMFCNSKNKCQQQLELGGKCKKDSQCYGNYGFKLSVGNMCQLELKNGEKCGMDHTFCTNGTVCINGFCKLKCGCKSDSECPFNQ</sequence>
<proteinExistence type="predicted"/>
<keyword evidence="3" id="KW-1185">Reference proteome</keyword>
<keyword evidence="1" id="KW-1133">Transmembrane helix</keyword>
<evidence type="ECO:0008006" key="4">
    <source>
        <dbReference type="Google" id="ProtNLM"/>
    </source>
</evidence>
<evidence type="ECO:0000256" key="1">
    <source>
        <dbReference type="SAM" id="Phobius"/>
    </source>
</evidence>
<dbReference type="KEGG" id="dpp:DICPUDRAFT_80733"/>
<name>F0ZRD1_DICPU</name>
<feature type="transmembrane region" description="Helical" evidence="1">
    <location>
        <begin position="7"/>
        <end position="23"/>
    </location>
</feature>
<keyword evidence="1" id="KW-0472">Membrane</keyword>
<protein>
    <recommendedName>
        <fullName evidence="4">Dickkopf N-terminal cysteine-rich domain-containing protein</fullName>
    </recommendedName>
</protein>
<dbReference type="AlphaFoldDB" id="F0ZRD1"/>
<reference evidence="3" key="1">
    <citation type="journal article" date="2011" name="Genome Biol.">
        <title>Comparative genomics of the social amoebae Dictyostelium discoideum and Dictyostelium purpureum.</title>
        <authorList>
            <consortium name="US DOE Joint Genome Institute (JGI-PGF)"/>
            <person name="Sucgang R."/>
            <person name="Kuo A."/>
            <person name="Tian X."/>
            <person name="Salerno W."/>
            <person name="Parikh A."/>
            <person name="Feasley C.L."/>
            <person name="Dalin E."/>
            <person name="Tu H."/>
            <person name="Huang E."/>
            <person name="Barry K."/>
            <person name="Lindquist E."/>
            <person name="Shapiro H."/>
            <person name="Bruce D."/>
            <person name="Schmutz J."/>
            <person name="Salamov A."/>
            <person name="Fey P."/>
            <person name="Gaudet P."/>
            <person name="Anjard C."/>
            <person name="Babu M.M."/>
            <person name="Basu S."/>
            <person name="Bushmanova Y."/>
            <person name="van der Wel H."/>
            <person name="Katoh-Kurasawa M."/>
            <person name="Dinh C."/>
            <person name="Coutinho P.M."/>
            <person name="Saito T."/>
            <person name="Elias M."/>
            <person name="Schaap P."/>
            <person name="Kay R.R."/>
            <person name="Henrissat B."/>
            <person name="Eichinger L."/>
            <person name="Rivero F."/>
            <person name="Putnam N.H."/>
            <person name="West C.M."/>
            <person name="Loomis W.F."/>
            <person name="Chisholm R.L."/>
            <person name="Shaulsky G."/>
            <person name="Strassmann J.E."/>
            <person name="Queller D.C."/>
            <person name="Kuspa A."/>
            <person name="Grigoriev I.V."/>
        </authorList>
    </citation>
    <scope>NUCLEOTIDE SEQUENCE [LARGE SCALE GENOMIC DNA]</scope>
    <source>
        <strain evidence="3">QSDP1</strain>
    </source>
</reference>
<dbReference type="EMBL" id="GL871139">
    <property type="protein sequence ID" value="EGC33494.1"/>
    <property type="molecule type" value="Genomic_DNA"/>
</dbReference>
<evidence type="ECO:0000313" key="3">
    <source>
        <dbReference type="Proteomes" id="UP000001064"/>
    </source>
</evidence>
<organism evidence="2 3">
    <name type="scientific">Dictyostelium purpureum</name>
    <name type="common">Slime mold</name>
    <dbReference type="NCBI Taxonomy" id="5786"/>
    <lineage>
        <taxon>Eukaryota</taxon>
        <taxon>Amoebozoa</taxon>
        <taxon>Evosea</taxon>
        <taxon>Eumycetozoa</taxon>
        <taxon>Dictyostelia</taxon>
        <taxon>Dictyosteliales</taxon>
        <taxon>Dictyosteliaceae</taxon>
        <taxon>Dictyostelium</taxon>
    </lineage>
</organism>
<dbReference type="InParanoid" id="F0ZRD1"/>
<dbReference type="Proteomes" id="UP000001064">
    <property type="component" value="Unassembled WGS sequence"/>
</dbReference>
<evidence type="ECO:0000313" key="2">
    <source>
        <dbReference type="EMBL" id="EGC33494.1"/>
    </source>
</evidence>
<gene>
    <name evidence="2" type="ORF">DICPUDRAFT_80733</name>
</gene>
<dbReference type="VEuPathDB" id="AmoebaDB:DICPUDRAFT_80733"/>
<dbReference type="GeneID" id="10504336"/>